<dbReference type="Pfam" id="PF04432">
    <property type="entry name" value="FrhB_FdhB_C"/>
    <property type="match status" value="1"/>
</dbReference>
<evidence type="ECO:0000256" key="2">
    <source>
        <dbReference type="ARBA" id="ARBA00023004"/>
    </source>
</evidence>
<dbReference type="EMBL" id="JAPDVK010000006">
    <property type="protein sequence ID" value="MCW4129841.1"/>
    <property type="molecule type" value="Genomic_DNA"/>
</dbReference>
<sequence length="398" mass="44793">MNRPKLANKYECTGCLACVDACRQGAIKGYINSEGHYSYEVDESKCVQCHMCEKVCPSISGFEYGSNELTKSDVNVSWSLDNKLRATSTSGGIFSTLAKNVLEEGGVVVGAMQEQYLTKHCLIDNVNDLSLLQGSKYTQSSTEGIFREVKTQLAKGKKVLFSGLGCQVAALLSFLKKDKHIDNLLTVDLICGGVPSSFLITKYVEHTNIESILSYRNKRRYVLTVKTKSGIKKSVPKNERPLPICGFTTGATNRYSCYDCKFAKGHRKSDITIGDYWGQMFEEEEKQKGLSVTIAHSIKGVEALDAVNIAKKQIGWNEVLLTNPRAVCGHAHIPSERKKLENAFATYSFEKILELYANKGTWKRPWTMIKRVVRILIYHYYKNVRKRDIYKILKDNNL</sequence>
<dbReference type="GO" id="GO:0046872">
    <property type="term" value="F:metal ion binding"/>
    <property type="evidence" value="ECO:0007669"/>
    <property type="project" value="UniProtKB-KW"/>
</dbReference>
<dbReference type="Gene3D" id="3.30.70.20">
    <property type="match status" value="1"/>
</dbReference>
<dbReference type="InterPro" id="IPR007525">
    <property type="entry name" value="FrhB_FdhB_C"/>
</dbReference>
<dbReference type="Proteomes" id="UP001209344">
    <property type="component" value="Unassembled WGS sequence"/>
</dbReference>
<dbReference type="PROSITE" id="PS51379">
    <property type="entry name" value="4FE4S_FER_2"/>
    <property type="match status" value="2"/>
</dbReference>
<gene>
    <name evidence="5" type="ORF">ONT16_16650</name>
</gene>
<dbReference type="InterPro" id="IPR007516">
    <property type="entry name" value="Co_F420_Hydgase/DH_bsu_N"/>
</dbReference>
<dbReference type="RefSeq" id="WP_264967211.1">
    <property type="nucleotide sequence ID" value="NZ_JAPDVK010000006.1"/>
</dbReference>
<dbReference type="PROSITE" id="PS00198">
    <property type="entry name" value="4FE4S_FER_1"/>
    <property type="match status" value="1"/>
</dbReference>
<evidence type="ECO:0000256" key="3">
    <source>
        <dbReference type="ARBA" id="ARBA00023014"/>
    </source>
</evidence>
<organism evidence="5 6">
    <name type="scientific">Segatella copri</name>
    <dbReference type="NCBI Taxonomy" id="165179"/>
    <lineage>
        <taxon>Bacteria</taxon>
        <taxon>Pseudomonadati</taxon>
        <taxon>Bacteroidota</taxon>
        <taxon>Bacteroidia</taxon>
        <taxon>Bacteroidales</taxon>
        <taxon>Prevotellaceae</taxon>
        <taxon>Segatella</taxon>
    </lineage>
</organism>
<dbReference type="AlphaFoldDB" id="A0AAP3BGW0"/>
<dbReference type="InterPro" id="IPR052977">
    <property type="entry name" value="Polyferredoxin-like_ET"/>
</dbReference>
<dbReference type="PANTHER" id="PTHR43193">
    <property type="match status" value="1"/>
</dbReference>
<keyword evidence="3" id="KW-0411">Iron-sulfur</keyword>
<keyword evidence="2" id="KW-0408">Iron</keyword>
<evidence type="ECO:0000256" key="1">
    <source>
        <dbReference type="ARBA" id="ARBA00022723"/>
    </source>
</evidence>
<dbReference type="Pfam" id="PF04422">
    <property type="entry name" value="FrhB_FdhB_N"/>
    <property type="match status" value="1"/>
</dbReference>
<evidence type="ECO:0000313" key="5">
    <source>
        <dbReference type="EMBL" id="MCW4129841.1"/>
    </source>
</evidence>
<dbReference type="SUPFAM" id="SSF54862">
    <property type="entry name" value="4Fe-4S ferredoxins"/>
    <property type="match status" value="1"/>
</dbReference>
<dbReference type="InterPro" id="IPR017900">
    <property type="entry name" value="4Fe4S_Fe_S_CS"/>
</dbReference>
<name>A0AAP3BGW0_9BACT</name>
<reference evidence="5" key="1">
    <citation type="submission" date="2022-11" db="EMBL/GenBank/DDBJ databases">
        <title>Genomic repertoires linked with pathogenic potency of arthritogenic Prevotella copri isolated from the gut of rheumatoid arthritis patients.</title>
        <authorList>
            <person name="Nii T."/>
            <person name="Maeda Y."/>
            <person name="Motooka D."/>
            <person name="Naito M."/>
            <person name="Matsumoto Y."/>
            <person name="Ogawa T."/>
            <person name="Oguro-Igashira E."/>
            <person name="Kishikawa T."/>
            <person name="Yamashita M."/>
            <person name="Koizumi S."/>
            <person name="Kurakawa T."/>
            <person name="Okumura R."/>
            <person name="Kayama H."/>
            <person name="Murakami M."/>
            <person name="Sakaguchi T."/>
            <person name="Das B."/>
            <person name="Nakamura S."/>
            <person name="Okada Y."/>
            <person name="Kumanogoh A."/>
            <person name="Takeda K."/>
        </authorList>
    </citation>
    <scope>NUCLEOTIDE SEQUENCE</scope>
    <source>
        <strain evidence="5">F3-75</strain>
    </source>
</reference>
<dbReference type="GO" id="GO:0051536">
    <property type="term" value="F:iron-sulfur cluster binding"/>
    <property type="evidence" value="ECO:0007669"/>
    <property type="project" value="UniProtKB-KW"/>
</dbReference>
<dbReference type="Pfam" id="PF12838">
    <property type="entry name" value="Fer4_7"/>
    <property type="match status" value="1"/>
</dbReference>
<feature type="domain" description="4Fe-4S ferredoxin-type" evidence="4">
    <location>
        <begin position="37"/>
        <end position="67"/>
    </location>
</feature>
<proteinExistence type="predicted"/>
<keyword evidence="1" id="KW-0479">Metal-binding</keyword>
<comment type="caution">
    <text evidence="5">The sequence shown here is derived from an EMBL/GenBank/DDBJ whole genome shotgun (WGS) entry which is preliminary data.</text>
</comment>
<evidence type="ECO:0000259" key="4">
    <source>
        <dbReference type="PROSITE" id="PS51379"/>
    </source>
</evidence>
<evidence type="ECO:0000313" key="6">
    <source>
        <dbReference type="Proteomes" id="UP001209344"/>
    </source>
</evidence>
<dbReference type="PANTHER" id="PTHR43193:SF2">
    <property type="entry name" value="POLYFERREDOXIN PROTEIN FWDF"/>
    <property type="match status" value="1"/>
</dbReference>
<protein>
    <submittedName>
        <fullName evidence="5">Coenzyme F420 hydrogenase/dehydrogenase, beta subunit C-terminal domain</fullName>
    </submittedName>
</protein>
<feature type="domain" description="4Fe-4S ferredoxin-type" evidence="4">
    <location>
        <begin position="2"/>
        <end position="32"/>
    </location>
</feature>
<accession>A0AAP3BGW0</accession>
<dbReference type="InterPro" id="IPR017896">
    <property type="entry name" value="4Fe4S_Fe-S-bd"/>
</dbReference>